<dbReference type="KEGG" id="kmn:HW532_13410"/>
<keyword evidence="1" id="KW-0472">Membrane</keyword>
<feature type="transmembrane region" description="Helical" evidence="1">
    <location>
        <begin position="6"/>
        <end position="28"/>
    </location>
</feature>
<keyword evidence="1" id="KW-0812">Transmembrane</keyword>
<dbReference type="RefSeq" id="WP_213160962.1">
    <property type="nucleotide sequence ID" value="NZ_CP058214.1"/>
</dbReference>
<name>A0A7S8C5B1_9HYPH</name>
<dbReference type="EMBL" id="CP058214">
    <property type="protein sequence ID" value="QPC43597.1"/>
    <property type="molecule type" value="Genomic_DNA"/>
</dbReference>
<evidence type="ECO:0000313" key="2">
    <source>
        <dbReference type="EMBL" id="QPC43597.1"/>
    </source>
</evidence>
<keyword evidence="1" id="KW-1133">Transmembrane helix</keyword>
<dbReference type="Pfam" id="PF11158">
    <property type="entry name" value="DUF2938"/>
    <property type="match status" value="1"/>
</dbReference>
<evidence type="ECO:0000313" key="3">
    <source>
        <dbReference type="Proteomes" id="UP000593594"/>
    </source>
</evidence>
<gene>
    <name evidence="2" type="ORF">HW532_13410</name>
</gene>
<feature type="transmembrane region" description="Helical" evidence="1">
    <location>
        <begin position="97"/>
        <end position="127"/>
    </location>
</feature>
<evidence type="ECO:0000256" key="1">
    <source>
        <dbReference type="SAM" id="Phobius"/>
    </source>
</evidence>
<reference evidence="2 3" key="1">
    <citation type="submission" date="2020-06" db="EMBL/GenBank/DDBJ databases">
        <title>Genome sequence of 2 isolates from Red Sea Mangroves.</title>
        <authorList>
            <person name="Sefrji F."/>
            <person name="Michoud G."/>
            <person name="Merlino G."/>
            <person name="Daffonchio D."/>
        </authorList>
    </citation>
    <scope>NUCLEOTIDE SEQUENCE [LARGE SCALE GENOMIC DNA]</scope>
    <source>
        <strain evidence="2 3">R1DC25</strain>
    </source>
</reference>
<sequence length="161" mass="16496">MSDFAAIFGHAVPVGIVATLVMDAVAVLRGRILRTATLDYRLVGRWIGHMPRGRFVHAPITASPPVPGEAVIGWTAHYLIGIGFAAGLVAIADWPPSAGACLLAGLATSTAPFLILQPGLGLGIAAAKTPAPNAARRSTLVTHLSFGLGLYLGVAMLSALP</sequence>
<dbReference type="InterPro" id="IPR021329">
    <property type="entry name" value="DUF2938"/>
</dbReference>
<keyword evidence="3" id="KW-1185">Reference proteome</keyword>
<dbReference type="Proteomes" id="UP000593594">
    <property type="component" value="Chromosome"/>
</dbReference>
<dbReference type="AlphaFoldDB" id="A0A7S8C5B1"/>
<feature type="transmembrane region" description="Helical" evidence="1">
    <location>
        <begin position="71"/>
        <end position="91"/>
    </location>
</feature>
<feature type="transmembrane region" description="Helical" evidence="1">
    <location>
        <begin position="139"/>
        <end position="160"/>
    </location>
</feature>
<accession>A0A7S8C5B1</accession>
<proteinExistence type="predicted"/>
<protein>
    <submittedName>
        <fullName evidence="2">DUF2938 family protein</fullName>
    </submittedName>
</protein>
<organism evidence="2 3">
    <name type="scientific">Kaustia mangrovi</name>
    <dbReference type="NCBI Taxonomy" id="2593653"/>
    <lineage>
        <taxon>Bacteria</taxon>
        <taxon>Pseudomonadati</taxon>
        <taxon>Pseudomonadota</taxon>
        <taxon>Alphaproteobacteria</taxon>
        <taxon>Hyphomicrobiales</taxon>
        <taxon>Parvibaculaceae</taxon>
        <taxon>Kaustia</taxon>
    </lineage>
</organism>